<dbReference type="InterPro" id="IPR011231">
    <property type="entry name" value="Phage_VT1-Sakai_H0018"/>
</dbReference>
<reference evidence="1" key="1">
    <citation type="journal article" date="2014" name="Int. J. Syst. Evol. Microbiol.">
        <title>Complete genome sequence of Corynebacterium casei LMG S-19264T (=DSM 44701T), isolated from a smear-ripened cheese.</title>
        <authorList>
            <consortium name="US DOE Joint Genome Institute (JGI-PGF)"/>
            <person name="Walter F."/>
            <person name="Albersmeier A."/>
            <person name="Kalinowski J."/>
            <person name="Ruckert C."/>
        </authorList>
    </citation>
    <scope>NUCLEOTIDE SEQUENCE</scope>
    <source>
        <strain evidence="1">VKM B-2484</strain>
    </source>
</reference>
<dbReference type="Pfam" id="PF09956">
    <property type="entry name" value="Phage_cement_2"/>
    <property type="match status" value="1"/>
</dbReference>
<gene>
    <name evidence="1" type="ORF">GCM10017643_18210</name>
</gene>
<proteinExistence type="predicted"/>
<organism evidence="1 2">
    <name type="scientific">Ancylobacter dichloromethanicus</name>
    <dbReference type="NCBI Taxonomy" id="518825"/>
    <lineage>
        <taxon>Bacteria</taxon>
        <taxon>Pseudomonadati</taxon>
        <taxon>Pseudomonadota</taxon>
        <taxon>Alphaproteobacteria</taxon>
        <taxon>Hyphomicrobiales</taxon>
        <taxon>Xanthobacteraceae</taxon>
        <taxon>Ancylobacter</taxon>
    </lineage>
</organism>
<dbReference type="PIRSF" id="PIRSF030771">
    <property type="entry name" value="UCP030771"/>
    <property type="match status" value="1"/>
</dbReference>
<dbReference type="RefSeq" id="WP_213373043.1">
    <property type="nucleotide sequence ID" value="NZ_BSFJ01000005.1"/>
</dbReference>
<evidence type="ECO:0000313" key="2">
    <source>
        <dbReference type="Proteomes" id="UP001143370"/>
    </source>
</evidence>
<evidence type="ECO:0008006" key="3">
    <source>
        <dbReference type="Google" id="ProtNLM"/>
    </source>
</evidence>
<keyword evidence="2" id="KW-1185">Reference proteome</keyword>
<sequence>MKNFVQPGKVLDFVAPAGGVVSGNGYLIGAVFVVANVSAAEGEMFAGERMGVFTLPKTTSQSWAQGAALYWDDTTKKLTTTVGSNTKVGAVAVAGLAADAVGTALIAGIV</sequence>
<comment type="caution">
    <text evidence="1">The sequence shown here is derived from an EMBL/GenBank/DDBJ whole genome shotgun (WGS) entry which is preliminary data.</text>
</comment>
<reference evidence="1" key="2">
    <citation type="submission" date="2023-01" db="EMBL/GenBank/DDBJ databases">
        <authorList>
            <person name="Sun Q."/>
            <person name="Evtushenko L."/>
        </authorList>
    </citation>
    <scope>NUCLEOTIDE SEQUENCE</scope>
    <source>
        <strain evidence="1">VKM B-2484</strain>
    </source>
</reference>
<dbReference type="Proteomes" id="UP001143370">
    <property type="component" value="Unassembled WGS sequence"/>
</dbReference>
<evidence type="ECO:0000313" key="1">
    <source>
        <dbReference type="EMBL" id="GLK71706.1"/>
    </source>
</evidence>
<dbReference type="EMBL" id="BSFJ01000005">
    <property type="protein sequence ID" value="GLK71706.1"/>
    <property type="molecule type" value="Genomic_DNA"/>
</dbReference>
<dbReference type="AlphaFoldDB" id="A0A9W6J8C4"/>
<name>A0A9W6J8C4_9HYPH</name>
<accession>A0A9W6J8C4</accession>
<protein>
    <recommendedName>
        <fullName evidence="3">DUF2190 family protein</fullName>
    </recommendedName>
</protein>